<sequence length="90" mass="9289">MKQSNIGDVVAWIVLAVAALGLIGCVAIGAYGGALVWVIVGGVAGLYLAGLRRRRSAAVAAEIAARAERENELYLEGDSGGVYGQYRPPS</sequence>
<protein>
    <submittedName>
        <fullName evidence="2">Uncharacterized protein</fullName>
    </submittedName>
</protein>
<dbReference type="Proteomes" id="UP000004245">
    <property type="component" value="Unassembled WGS sequence"/>
</dbReference>
<feature type="transmembrane region" description="Helical" evidence="1">
    <location>
        <begin position="9"/>
        <end position="29"/>
    </location>
</feature>
<evidence type="ECO:0000313" key="3">
    <source>
        <dbReference type="Proteomes" id="UP000004245"/>
    </source>
</evidence>
<keyword evidence="1" id="KW-0472">Membrane</keyword>
<dbReference type="EMBL" id="ADNW02000008">
    <property type="protein sequence ID" value="EGD24637.1"/>
    <property type="molecule type" value="Genomic_DNA"/>
</dbReference>
<dbReference type="HOGENOM" id="CLU_2438787_0_0_11"/>
<accession>E9T054</accession>
<keyword evidence="1" id="KW-1133">Transmembrane helix</keyword>
<reference evidence="2" key="1">
    <citation type="submission" date="2011-01" db="EMBL/GenBank/DDBJ databases">
        <authorList>
            <person name="Muzny D."/>
            <person name="Qin X."/>
            <person name="Buhay C."/>
            <person name="Dugan-Rocha S."/>
            <person name="Ding Y."/>
            <person name="Chen G."/>
            <person name="Hawes A."/>
            <person name="Holder M."/>
            <person name="Jhangiani S."/>
            <person name="Johnson A."/>
            <person name="Khan Z."/>
            <person name="Li Z."/>
            <person name="Liu W."/>
            <person name="Liu X."/>
            <person name="Perez L."/>
            <person name="Shen H."/>
            <person name="Wang Q."/>
            <person name="Watt J."/>
            <person name="Xi L."/>
            <person name="Xin Y."/>
            <person name="Zhou J."/>
            <person name="Deng J."/>
            <person name="Jiang H."/>
            <person name="Liu Y."/>
            <person name="Qu J."/>
            <person name="Song X.-Z."/>
            <person name="Zhang L."/>
            <person name="Villasana D."/>
            <person name="Johnson A."/>
            <person name="Liu J."/>
            <person name="Liyanage D."/>
            <person name="Lorensuhewa L."/>
            <person name="Robinson T."/>
            <person name="Song A."/>
            <person name="Song B.-B."/>
            <person name="Dinh H."/>
            <person name="Thornton R."/>
            <person name="Coyle M."/>
            <person name="Francisco L."/>
            <person name="Jackson L."/>
            <person name="Javaid M."/>
            <person name="Korchina V."/>
            <person name="Kovar C."/>
            <person name="Mata R."/>
            <person name="Mathew T."/>
            <person name="Ngo R."/>
            <person name="Nguyen L."/>
            <person name="Nguyen N."/>
            <person name="Okwuonu G."/>
            <person name="Ongeri F."/>
            <person name="Pham C."/>
            <person name="Simmons D."/>
            <person name="Wilczek-Boney K."/>
            <person name="Hale W."/>
            <person name="Jakkamsetti A."/>
            <person name="Pham P."/>
            <person name="Ruth R."/>
            <person name="San Lucas F."/>
            <person name="Warren J."/>
            <person name="Zhang J."/>
            <person name="Zhao Z."/>
            <person name="Zhou C."/>
            <person name="Zhu D."/>
            <person name="Lee S."/>
            <person name="Bess C."/>
            <person name="Blankenburg K."/>
            <person name="Forbes L."/>
            <person name="Fu Q."/>
            <person name="Gubbala S."/>
            <person name="Hirani K."/>
            <person name="Jayaseelan J.C."/>
            <person name="Lara F."/>
            <person name="Munidasa M."/>
            <person name="Palculict T."/>
            <person name="Patil S."/>
            <person name="Pu L.-L."/>
            <person name="Saada N."/>
            <person name="Tang L."/>
            <person name="Weissenberger G."/>
            <person name="Zhu Y."/>
            <person name="Hemphill L."/>
            <person name="Shang Y."/>
            <person name="Youmans B."/>
            <person name="Ayvaz T."/>
            <person name="Ross M."/>
            <person name="Santibanez J."/>
            <person name="Aqrawi P."/>
            <person name="Gross S."/>
            <person name="Joshi V."/>
            <person name="Fowler G."/>
            <person name="Nazareth L."/>
            <person name="Reid J."/>
            <person name="Worley K."/>
            <person name="Petrosino J."/>
            <person name="Highlander S."/>
            <person name="Gibbs R."/>
        </authorList>
    </citation>
    <scope>NUCLEOTIDE SEQUENCE [LARGE SCALE GENOMIC DNA]</scope>
    <source>
        <strain evidence="2">ATCC 33707</strain>
    </source>
</reference>
<dbReference type="AlphaFoldDB" id="E9T054"/>
<gene>
    <name evidence="2" type="ORF">HMPREF0724_11755</name>
</gene>
<proteinExistence type="predicted"/>
<comment type="caution">
    <text evidence="2">The sequence shown here is derived from an EMBL/GenBank/DDBJ whole genome shotgun (WGS) entry which is preliminary data.</text>
</comment>
<organism evidence="2 3">
    <name type="scientific">Prescottella equi ATCC 33707</name>
    <dbReference type="NCBI Taxonomy" id="525370"/>
    <lineage>
        <taxon>Bacteria</taxon>
        <taxon>Bacillati</taxon>
        <taxon>Actinomycetota</taxon>
        <taxon>Actinomycetes</taxon>
        <taxon>Mycobacteriales</taxon>
        <taxon>Nocardiaceae</taxon>
        <taxon>Prescottella</taxon>
    </lineage>
</organism>
<dbReference type="RefSeq" id="WP_005512992.1">
    <property type="nucleotide sequence ID" value="NZ_CM001149.1"/>
</dbReference>
<evidence type="ECO:0000313" key="2">
    <source>
        <dbReference type="EMBL" id="EGD24637.1"/>
    </source>
</evidence>
<evidence type="ECO:0000256" key="1">
    <source>
        <dbReference type="SAM" id="Phobius"/>
    </source>
</evidence>
<keyword evidence="3" id="KW-1185">Reference proteome</keyword>
<feature type="transmembrane region" description="Helical" evidence="1">
    <location>
        <begin position="35"/>
        <end position="51"/>
    </location>
</feature>
<dbReference type="PROSITE" id="PS51257">
    <property type="entry name" value="PROKAR_LIPOPROTEIN"/>
    <property type="match status" value="1"/>
</dbReference>
<name>E9T054_RHOHA</name>
<keyword evidence="1" id="KW-0812">Transmembrane</keyword>